<keyword evidence="4" id="KW-0812">Transmembrane</keyword>
<evidence type="ECO:0000256" key="1">
    <source>
        <dbReference type="ARBA" id="ARBA00004141"/>
    </source>
</evidence>
<dbReference type="PANTHER" id="PTHR11360">
    <property type="entry name" value="MONOCARBOXYLATE TRANSPORTER"/>
    <property type="match status" value="1"/>
</dbReference>
<dbReference type="InterPro" id="IPR011701">
    <property type="entry name" value="MFS"/>
</dbReference>
<dbReference type="RefSeq" id="XP_066799903.1">
    <property type="nucleotide sequence ID" value="XM_066949609.1"/>
</dbReference>
<reference evidence="6 7" key="1">
    <citation type="journal article" date="2024" name="bioRxiv">
        <title>Comparative genomics of Cryptococcus and Kwoniella reveals pathogenesis evolution and contrasting karyotype dynamics via intercentromeric recombination or chromosome fusion.</title>
        <authorList>
            <person name="Coelho M.A."/>
            <person name="David-Palma M."/>
            <person name="Shea T."/>
            <person name="Bowers K."/>
            <person name="McGinley-Smith S."/>
            <person name="Mohammad A.W."/>
            <person name="Gnirke A."/>
            <person name="Yurkov A.M."/>
            <person name="Nowrousian M."/>
            <person name="Sun S."/>
            <person name="Cuomo C.A."/>
            <person name="Heitman J."/>
        </authorList>
    </citation>
    <scope>NUCLEOTIDE SEQUENCE [LARGE SCALE GENOMIC DNA]</scope>
    <source>
        <strain evidence="6 7">CBS 13917</strain>
    </source>
</reference>
<feature type="compositionally biased region" description="Polar residues" evidence="3">
    <location>
        <begin position="76"/>
        <end position="113"/>
    </location>
</feature>
<feature type="transmembrane region" description="Helical" evidence="4">
    <location>
        <begin position="570"/>
        <end position="590"/>
    </location>
</feature>
<evidence type="ECO:0000313" key="7">
    <source>
        <dbReference type="Proteomes" id="UP001388673"/>
    </source>
</evidence>
<dbReference type="Proteomes" id="UP001388673">
    <property type="component" value="Unassembled WGS sequence"/>
</dbReference>
<keyword evidence="7" id="KW-1185">Reference proteome</keyword>
<dbReference type="KEGG" id="kne:92183786"/>
<dbReference type="GeneID" id="92183786"/>
<evidence type="ECO:0000259" key="5">
    <source>
        <dbReference type="PROSITE" id="PS50850"/>
    </source>
</evidence>
<evidence type="ECO:0000256" key="3">
    <source>
        <dbReference type="SAM" id="MobiDB-lite"/>
    </source>
</evidence>
<feature type="transmembrane region" description="Helical" evidence="4">
    <location>
        <begin position="455"/>
        <end position="476"/>
    </location>
</feature>
<feature type="compositionally biased region" description="Basic and acidic residues" evidence="3">
    <location>
        <begin position="292"/>
        <end position="307"/>
    </location>
</feature>
<comment type="similarity">
    <text evidence="2">Belongs to the major facilitator superfamily. Monocarboxylate porter (TC 2.A.1.13) family.</text>
</comment>
<feature type="compositionally biased region" description="Acidic residues" evidence="3">
    <location>
        <begin position="308"/>
        <end position="318"/>
    </location>
</feature>
<dbReference type="Gene3D" id="1.20.1250.20">
    <property type="entry name" value="MFS general substrate transporter like domains"/>
    <property type="match status" value="2"/>
</dbReference>
<feature type="region of interest" description="Disordered" evidence="3">
    <location>
        <begin position="181"/>
        <end position="255"/>
    </location>
</feature>
<feature type="transmembrane region" description="Helical" evidence="4">
    <location>
        <begin position="602"/>
        <end position="618"/>
    </location>
</feature>
<feature type="transmembrane region" description="Helical" evidence="4">
    <location>
        <begin position="656"/>
        <end position="675"/>
    </location>
</feature>
<feature type="transmembrane region" description="Helical" evidence="4">
    <location>
        <begin position="399"/>
        <end position="418"/>
    </location>
</feature>
<dbReference type="SUPFAM" id="SSF103473">
    <property type="entry name" value="MFS general substrate transporter"/>
    <property type="match status" value="1"/>
</dbReference>
<feature type="transmembrane region" description="Helical" evidence="4">
    <location>
        <begin position="367"/>
        <end position="387"/>
    </location>
</feature>
<dbReference type="GO" id="GO:0016020">
    <property type="term" value="C:membrane"/>
    <property type="evidence" value="ECO:0007669"/>
    <property type="project" value="UniProtKB-SubCell"/>
</dbReference>
<dbReference type="InterPro" id="IPR050327">
    <property type="entry name" value="Proton-linked_MCT"/>
</dbReference>
<dbReference type="InterPro" id="IPR036259">
    <property type="entry name" value="MFS_trans_sf"/>
</dbReference>
<protein>
    <recommendedName>
        <fullName evidence="5">Major facilitator superfamily (MFS) profile domain-containing protein</fullName>
    </recommendedName>
</protein>
<feature type="compositionally biased region" description="Low complexity" evidence="3">
    <location>
        <begin position="36"/>
        <end position="52"/>
    </location>
</feature>
<feature type="transmembrane region" description="Helical" evidence="4">
    <location>
        <begin position="327"/>
        <end position="347"/>
    </location>
</feature>
<gene>
    <name evidence="6" type="ORF">IAR55_006528</name>
</gene>
<name>A0AAW0YU69_9TREE</name>
<sequence length="725" mass="77306">MVAASKSTPTDHVQVIIYAGHAGPTSASIDDHPTDLTSSTLPMSSSSSGATLYQLGDGSDKEDPIPPVMERPSAIPESSSNVLAPSSDRNGLSHSTSSTNVTNDITRVQSLTSTHHDKYTNHRTKTRRHTLTSSPPRSGGIHTLPPPPPPVPDIISFFDPASAGGGGPLRRIETARSERHEAEQLARAREAEHSIEGDQVGGREDAQRLGGILKRFRSTSGTARRRPTFNPPILPSHLNGSENEEDDEGEGEDAEIEVQSRYVLGKGADALDLVFGTAERCLDLSVDGQKTDETDYAHSGDSTKDEEQQGAEEGEEEDLHVYPDGGYGWVVLMCCATLSACTMGWGMNFGVFQEYYAANVYPGANTSILSLGGTLCAFMMNATAFLSGRYGDRYGFKPALLIGAIIAWLGLFLAGWSTKMWQMILTQGLITGIGQGITMPLFMSLPSQWFYKRRGLASGIAIGGAGIGGGTSSLVVRQLLTAVGHRKTLWIMSFINLFFSLISILLIRTRPTSPEARTAGKGPWIDMTVVGTSAFWSLVLGMFVAVIGYALPFNFLAQWTQLNLPELPTLLLALPVTLLGFTVCIGRALVGFVADKLGPMNTFVLCFFLSGVIQLALWLTAKSLAGICVFGVMFGLVAPGYVGIIPQNVVQLFGQANLATNVGLLLLANGPGNFISGPLGGALFDASGGTSFNKVIIMSGCLQMGGALIICWARYKASAKIFAKI</sequence>
<keyword evidence="4" id="KW-0472">Membrane</keyword>
<comment type="caution">
    <text evidence="6">The sequence shown here is derived from an EMBL/GenBank/DDBJ whole genome shotgun (WGS) entry which is preliminary data.</text>
</comment>
<evidence type="ECO:0000313" key="6">
    <source>
        <dbReference type="EMBL" id="KAK8844679.1"/>
    </source>
</evidence>
<dbReference type="InterPro" id="IPR020846">
    <property type="entry name" value="MFS_dom"/>
</dbReference>
<feature type="transmembrane region" description="Helical" evidence="4">
    <location>
        <begin position="424"/>
        <end position="443"/>
    </location>
</feature>
<feature type="transmembrane region" description="Helical" evidence="4">
    <location>
        <begin position="695"/>
        <end position="715"/>
    </location>
</feature>
<evidence type="ECO:0000256" key="2">
    <source>
        <dbReference type="ARBA" id="ARBA00006727"/>
    </source>
</evidence>
<comment type="subcellular location">
    <subcellularLocation>
        <location evidence="1">Membrane</location>
        <topology evidence="1">Multi-pass membrane protein</topology>
    </subcellularLocation>
</comment>
<evidence type="ECO:0000256" key="4">
    <source>
        <dbReference type="SAM" id="Phobius"/>
    </source>
</evidence>
<feature type="region of interest" description="Disordered" evidence="3">
    <location>
        <begin position="23"/>
        <end position="141"/>
    </location>
</feature>
<feature type="transmembrane region" description="Helical" evidence="4">
    <location>
        <begin position="528"/>
        <end position="550"/>
    </location>
</feature>
<dbReference type="EMBL" id="JBCAWK010000013">
    <property type="protein sequence ID" value="KAK8844679.1"/>
    <property type="molecule type" value="Genomic_DNA"/>
</dbReference>
<dbReference type="GO" id="GO:0022857">
    <property type="term" value="F:transmembrane transporter activity"/>
    <property type="evidence" value="ECO:0007669"/>
    <property type="project" value="InterPro"/>
</dbReference>
<feature type="transmembrane region" description="Helical" evidence="4">
    <location>
        <begin position="624"/>
        <end position="644"/>
    </location>
</feature>
<feature type="domain" description="Major facilitator superfamily (MFS) profile" evidence="5">
    <location>
        <begin position="330"/>
        <end position="718"/>
    </location>
</feature>
<feature type="region of interest" description="Disordered" evidence="3">
    <location>
        <begin position="292"/>
        <end position="318"/>
    </location>
</feature>
<proteinExistence type="inferred from homology"/>
<keyword evidence="4" id="KW-1133">Transmembrane helix</keyword>
<feature type="compositionally biased region" description="Acidic residues" evidence="3">
    <location>
        <begin position="242"/>
        <end position="255"/>
    </location>
</feature>
<dbReference type="PANTHER" id="PTHR11360:SF284">
    <property type="entry name" value="EG:103B4.3 PROTEIN-RELATED"/>
    <property type="match status" value="1"/>
</dbReference>
<feature type="compositionally biased region" description="Basic and acidic residues" evidence="3">
    <location>
        <begin position="181"/>
        <end position="207"/>
    </location>
</feature>
<organism evidence="6 7">
    <name type="scientific">Kwoniella newhampshirensis</name>
    <dbReference type="NCBI Taxonomy" id="1651941"/>
    <lineage>
        <taxon>Eukaryota</taxon>
        <taxon>Fungi</taxon>
        <taxon>Dikarya</taxon>
        <taxon>Basidiomycota</taxon>
        <taxon>Agaricomycotina</taxon>
        <taxon>Tremellomycetes</taxon>
        <taxon>Tremellales</taxon>
        <taxon>Cryptococcaceae</taxon>
        <taxon>Kwoniella</taxon>
    </lineage>
</organism>
<dbReference type="Pfam" id="PF07690">
    <property type="entry name" value="MFS_1"/>
    <property type="match status" value="1"/>
</dbReference>
<dbReference type="PROSITE" id="PS50850">
    <property type="entry name" value="MFS"/>
    <property type="match status" value="1"/>
</dbReference>
<dbReference type="AlphaFoldDB" id="A0AAW0YU69"/>
<feature type="compositionally biased region" description="Basic residues" evidence="3">
    <location>
        <begin position="121"/>
        <end position="130"/>
    </location>
</feature>
<feature type="transmembrane region" description="Helical" evidence="4">
    <location>
        <begin position="488"/>
        <end position="507"/>
    </location>
</feature>
<accession>A0AAW0YU69</accession>